<proteinExistence type="predicted"/>
<comment type="caution">
    <text evidence="2">The sequence shown here is derived from an EMBL/GenBank/DDBJ whole genome shotgun (WGS) entry which is preliminary data.</text>
</comment>
<evidence type="ECO:0000313" key="2">
    <source>
        <dbReference type="EMBL" id="KAG9252540.1"/>
    </source>
</evidence>
<feature type="compositionally biased region" description="Acidic residues" evidence="1">
    <location>
        <begin position="885"/>
        <end position="895"/>
    </location>
</feature>
<dbReference type="GeneID" id="70289230"/>
<dbReference type="OrthoDB" id="2549237at2759"/>
<organism evidence="2 3">
    <name type="scientific">Emericellopsis atlantica</name>
    <dbReference type="NCBI Taxonomy" id="2614577"/>
    <lineage>
        <taxon>Eukaryota</taxon>
        <taxon>Fungi</taxon>
        <taxon>Dikarya</taxon>
        <taxon>Ascomycota</taxon>
        <taxon>Pezizomycotina</taxon>
        <taxon>Sordariomycetes</taxon>
        <taxon>Hypocreomycetidae</taxon>
        <taxon>Hypocreales</taxon>
        <taxon>Bionectriaceae</taxon>
        <taxon>Emericellopsis</taxon>
    </lineage>
</organism>
<dbReference type="RefSeq" id="XP_046116464.1">
    <property type="nucleotide sequence ID" value="XM_046258327.1"/>
</dbReference>
<name>A0A9P8CMZ7_9HYPO</name>
<accession>A0A9P8CMZ7</accession>
<dbReference type="Proteomes" id="UP000887229">
    <property type="component" value="Unassembled WGS sequence"/>
</dbReference>
<gene>
    <name evidence="2" type="ORF">F5Z01DRAFT_233045</name>
</gene>
<protein>
    <submittedName>
        <fullName evidence="2">Uncharacterized protein</fullName>
    </submittedName>
</protein>
<reference evidence="2" key="1">
    <citation type="journal article" date="2021" name="IMA Fungus">
        <title>Genomic characterization of three marine fungi, including Emericellopsis atlantica sp. nov. with signatures of a generalist lifestyle and marine biomass degradation.</title>
        <authorList>
            <person name="Hagestad O.C."/>
            <person name="Hou L."/>
            <person name="Andersen J.H."/>
            <person name="Hansen E.H."/>
            <person name="Altermark B."/>
            <person name="Li C."/>
            <person name="Kuhnert E."/>
            <person name="Cox R.J."/>
            <person name="Crous P.W."/>
            <person name="Spatafora J.W."/>
            <person name="Lail K."/>
            <person name="Amirebrahimi M."/>
            <person name="Lipzen A."/>
            <person name="Pangilinan J."/>
            <person name="Andreopoulos W."/>
            <person name="Hayes R.D."/>
            <person name="Ng V."/>
            <person name="Grigoriev I.V."/>
            <person name="Jackson S.A."/>
            <person name="Sutton T.D.S."/>
            <person name="Dobson A.D.W."/>
            <person name="Rama T."/>
        </authorList>
    </citation>
    <scope>NUCLEOTIDE SEQUENCE</scope>
    <source>
        <strain evidence="2">TS7</strain>
    </source>
</reference>
<dbReference type="EMBL" id="MU251262">
    <property type="protein sequence ID" value="KAG9252540.1"/>
    <property type="molecule type" value="Genomic_DNA"/>
</dbReference>
<feature type="region of interest" description="Disordered" evidence="1">
    <location>
        <begin position="1626"/>
        <end position="1650"/>
    </location>
</feature>
<sequence length="1650" mass="185945">MDDSTAQKLRSVEPREQALILRKALDETNAQTVTGDILHRIQSGSLPPRIVQRWLSVSRSAAAAAMALRESRSVSVRDEAIAWLGWLSSKQRSCEATWKALGGVEDLAALMSTLSTRHLKELCRVLGRPTTGLKDSETLRFRQKRVTELFDFVTDPSRNVLEKRPVRQMYGNLLPACSPERIAEWLDKLDNRRWRKDEATSVFGARTDEVERAMYKSDIDFFERRAMRKLVDSDRSIHVRELKPFVEQGVSFGIQVMEAIGVSKSLRGMSPREFMVEVVLPTVRRVVKHRMEYGRRVWDALNACLAKHEGLRTHVGHIRTKHSSSFTSKDVCIMRWAIISRNRTTQASQSDDQLATMIALASEKDTNSEASFDLWLRIARPDKRYRLLQLFMKHTSCINYDIGTQDCASPLPKTVRIPLSTLPILPPVDSLNLFERATRPEKTFKPVTGKECPSFLSAKTDMQNVVGIDANVVHAYLIQRAGGLEETSTTDRRAIITQLSTSELDRRRKLSAQGRTSIDRAFWALSAVQLAVAIGDLGLLDETLLWCRRFLKDPLNSIQLYGGTKIPGEVPAALKLEDNHMRLTRESVCEFITASNKIVTTLIKTAVLAKSEPSFQLRHWLPTLEVITAIFEDRLLHTGLVVKRLKLSNEECFDYILKPTIDLVIDMESLLLQEENKNLYHPKPGGLAQFHPCLDYKTHDNEVYWYVNYLEHLAVRRDELWTQHRVKSHPKVAELDRRWPRGLPLQYLMPSSTAVDQLRRVPYLVKRAESLVLGDPELLLTPLPEDKDTIEAIGHCIDSWDFAVKVWVNAEGESLQSEAKKSRLLRAWHHATVPLSKDQTLDQEQLYDFWADHGFRQVIENNLVTIDRRRMRFPPRLPTPGSSDDVVEYDPDPNGDDSCTSTAAYEVVVPTYLGALLQIARVSNEKGPPTWADTIVQRRAISPLEGFFSQFDLYTPSAGLKLSTMTVEAVDALAATALAMYSDGKVGDADGVLQTPFPSYADCRFPRLRLKEDFLKREKDQQTTSRGLLGILARDIPPTILVTLAESYRTQLTVSDKPLPAMDFVDVIKLLIQSDDPTLATPYIRDFVLSTPGDSAWHRQLLNAQVMGLLDAKSAEELYTSMAKFVLQGLREDPAPSKEGKADDGKVKTPHVKVTTVKMLAQLPKTVNSLPTSVCLQALRDIAKASSHIDIRSAALDSIRNLPDEASIVSDFLRTWGLQTIGELSERRVLSEEDWIRAENGGDTPEIALQADERPMMGLFMTGNQAMNEIALEASHAMAEKYQRWMRIFARRLGVVDLDVPPVSPCPQLFSGQLSPFINRKPGARCASMRDFELARNYLRAHANPPAAVANITKLVKSDSNLKVSNAGKHWLAMWDAESLQNQSFLLQWACDYIQPSDKDREPSPDEVPQSTVEDLLFDLLMHFVKSGDMKSFRNRSSRLLRAPSRKPVAGVSDHSSLIRRLIEGIDNMRTDEWNIDPERKPARLPDTLPWKLQLLYFSPLADGEGYLPSRKNAAAYVDGEIIPLLTGIARQGWYVEQFRMLESKLMSFSGKKLGLATVIGQVHSPMSLLDILRVRLASAILQAETGLLADEDAGDADAARRMISDWEQCPLEEIREQTVNVREKTLAGKKGKRQKTWLDDAGSIKGEEV</sequence>
<evidence type="ECO:0000256" key="1">
    <source>
        <dbReference type="SAM" id="MobiDB-lite"/>
    </source>
</evidence>
<feature type="region of interest" description="Disordered" evidence="1">
    <location>
        <begin position="875"/>
        <end position="895"/>
    </location>
</feature>
<evidence type="ECO:0000313" key="3">
    <source>
        <dbReference type="Proteomes" id="UP000887229"/>
    </source>
</evidence>
<keyword evidence="3" id="KW-1185">Reference proteome</keyword>